<evidence type="ECO:0000313" key="10">
    <source>
        <dbReference type="Proteomes" id="UP000197032"/>
    </source>
</evidence>
<keyword evidence="10" id="KW-1185">Reference proteome</keyword>
<keyword evidence="3 8" id="KW-0812">Transmembrane</keyword>
<keyword evidence="1 8" id="KW-0813">Transport</keyword>
<evidence type="ECO:0000256" key="5">
    <source>
        <dbReference type="ARBA" id="ARBA00023065"/>
    </source>
</evidence>
<keyword evidence="6 8" id="KW-0472">Membrane</keyword>
<sequence>MNLSTLLLVAVALGTDAFSMAVGIGVGGIGMQHIFQVSSVVTLFHIFMPLIGLSLGTLLGRIMGHVATIIGATVLFFIGMHMLREGLFPENGEEAGSSLARKGLGMGKITGGLSILTGFWGLMLLAASVSLDALSVGFSLGTFQANLPLTVIVMGLVAGLMTASGFIFGKYLGRWLGNKAQVAGGLILIGIGIKLFFG</sequence>
<dbReference type="InterPro" id="IPR003810">
    <property type="entry name" value="Mntp/YtaF"/>
</dbReference>
<feature type="transmembrane region" description="Helical" evidence="8">
    <location>
        <begin position="147"/>
        <end position="168"/>
    </location>
</feature>
<name>A0A1Z5HWW1_9FIRM</name>
<keyword evidence="7 8" id="KW-0464">Manganese</keyword>
<comment type="subcellular location">
    <subcellularLocation>
        <location evidence="8">Cell membrane</location>
        <topology evidence="8">Multi-pass membrane protein</topology>
    </subcellularLocation>
</comment>
<protein>
    <recommendedName>
        <fullName evidence="8">Putative manganese efflux pump MntP</fullName>
    </recommendedName>
</protein>
<dbReference type="InterPro" id="IPR022929">
    <property type="entry name" value="Put_MntP"/>
</dbReference>
<dbReference type="Proteomes" id="UP000197032">
    <property type="component" value="Unassembled WGS sequence"/>
</dbReference>
<dbReference type="RefSeq" id="WP_088554885.1">
    <property type="nucleotide sequence ID" value="NZ_BDGJ01000168.1"/>
</dbReference>
<gene>
    <name evidence="8" type="primary">mntP</name>
    <name evidence="9" type="ORF">KKC1_29480</name>
</gene>
<feature type="transmembrane region" description="Helical" evidence="8">
    <location>
        <begin position="33"/>
        <end position="55"/>
    </location>
</feature>
<dbReference type="AlphaFoldDB" id="A0A1Z5HWW1"/>
<evidence type="ECO:0000256" key="3">
    <source>
        <dbReference type="ARBA" id="ARBA00022692"/>
    </source>
</evidence>
<keyword evidence="2 8" id="KW-1003">Cell membrane</keyword>
<dbReference type="PANTHER" id="PTHR35529:SF1">
    <property type="entry name" value="MANGANESE EFFLUX PUMP MNTP-RELATED"/>
    <property type="match status" value="1"/>
</dbReference>
<dbReference type="HAMAP" id="MF_01521">
    <property type="entry name" value="MntP_pump"/>
    <property type="match status" value="1"/>
</dbReference>
<dbReference type="Pfam" id="PF02659">
    <property type="entry name" value="Mntp"/>
    <property type="match status" value="1"/>
</dbReference>
<feature type="transmembrane region" description="Helical" evidence="8">
    <location>
        <begin position="119"/>
        <end position="140"/>
    </location>
</feature>
<evidence type="ECO:0000256" key="8">
    <source>
        <dbReference type="HAMAP-Rule" id="MF_01521"/>
    </source>
</evidence>
<comment type="caution">
    <text evidence="9">The sequence shown here is derived from an EMBL/GenBank/DDBJ whole genome shotgun (WGS) entry which is preliminary data.</text>
</comment>
<comment type="similarity">
    <text evidence="8">Belongs to the MntP (TC 9.B.29) family.</text>
</comment>
<feature type="transmembrane region" description="Helical" evidence="8">
    <location>
        <begin position="62"/>
        <end position="83"/>
    </location>
</feature>
<evidence type="ECO:0000256" key="4">
    <source>
        <dbReference type="ARBA" id="ARBA00022989"/>
    </source>
</evidence>
<accession>A0A1Z5HWW1</accession>
<dbReference type="PANTHER" id="PTHR35529">
    <property type="entry name" value="MANGANESE EFFLUX PUMP MNTP-RELATED"/>
    <property type="match status" value="1"/>
</dbReference>
<evidence type="ECO:0000256" key="6">
    <source>
        <dbReference type="ARBA" id="ARBA00023136"/>
    </source>
</evidence>
<dbReference type="OrthoDB" id="1679700at2"/>
<evidence type="ECO:0000256" key="7">
    <source>
        <dbReference type="ARBA" id="ARBA00023211"/>
    </source>
</evidence>
<reference evidence="10" key="1">
    <citation type="journal article" date="2017" name="Appl. Environ. Microbiol.">
        <title>Genomic analysis of Calderihabitans maritimus KKC1, a thermophilic hydrogenogenic carboxydotrophic bacterium isolated from marine sediment.</title>
        <authorList>
            <person name="Omae K."/>
            <person name="Yoneda Y."/>
            <person name="Fukuyama Y."/>
            <person name="Yoshida T."/>
            <person name="Sako Y."/>
        </authorList>
    </citation>
    <scope>NUCLEOTIDE SEQUENCE [LARGE SCALE GENOMIC DNA]</scope>
    <source>
        <strain evidence="10">KKC1</strain>
    </source>
</reference>
<feature type="transmembrane region" description="Helical" evidence="8">
    <location>
        <begin position="180"/>
        <end position="197"/>
    </location>
</feature>
<dbReference type="GO" id="GO:0005384">
    <property type="term" value="F:manganese ion transmembrane transporter activity"/>
    <property type="evidence" value="ECO:0007669"/>
    <property type="project" value="UniProtKB-UniRule"/>
</dbReference>
<keyword evidence="5 8" id="KW-0406">Ion transport</keyword>
<proteinExistence type="inferred from homology"/>
<organism evidence="9 10">
    <name type="scientific">Calderihabitans maritimus</name>
    <dbReference type="NCBI Taxonomy" id="1246530"/>
    <lineage>
        <taxon>Bacteria</taxon>
        <taxon>Bacillati</taxon>
        <taxon>Bacillota</taxon>
        <taxon>Clostridia</taxon>
        <taxon>Neomoorellales</taxon>
        <taxon>Calderihabitantaceae</taxon>
        <taxon>Calderihabitans</taxon>
    </lineage>
</organism>
<evidence type="ECO:0000256" key="1">
    <source>
        <dbReference type="ARBA" id="ARBA00022448"/>
    </source>
</evidence>
<evidence type="ECO:0000256" key="2">
    <source>
        <dbReference type="ARBA" id="ARBA00022475"/>
    </source>
</evidence>
<dbReference type="GO" id="GO:0005886">
    <property type="term" value="C:plasma membrane"/>
    <property type="evidence" value="ECO:0007669"/>
    <property type="project" value="UniProtKB-SubCell"/>
</dbReference>
<dbReference type="EMBL" id="BDGJ01000168">
    <property type="protein sequence ID" value="GAW93821.1"/>
    <property type="molecule type" value="Genomic_DNA"/>
</dbReference>
<keyword evidence="4 8" id="KW-1133">Transmembrane helix</keyword>
<evidence type="ECO:0000313" key="9">
    <source>
        <dbReference type="EMBL" id="GAW93821.1"/>
    </source>
</evidence>
<comment type="function">
    <text evidence="8">Probably functions as a manganese efflux pump.</text>
</comment>